<comment type="pathway">
    <text evidence="1">Lipid metabolism.</text>
</comment>
<dbReference type="EMBL" id="LGHJ01000019">
    <property type="protein sequence ID" value="KPL73875.1"/>
    <property type="molecule type" value="Genomic_DNA"/>
</dbReference>
<evidence type="ECO:0000256" key="1">
    <source>
        <dbReference type="ARBA" id="ARBA00005189"/>
    </source>
</evidence>
<dbReference type="STRING" id="360411.AC812_13910"/>
<keyword evidence="3" id="KW-0808">Transferase</keyword>
<comment type="caution">
    <text evidence="6">The sequence shown here is derived from an EMBL/GenBank/DDBJ whole genome shotgun (WGS) entry which is preliminary data.</text>
</comment>
<evidence type="ECO:0000256" key="3">
    <source>
        <dbReference type="ARBA" id="ARBA00022679"/>
    </source>
</evidence>
<comment type="pathway">
    <text evidence="4">Phospholipid metabolism.</text>
</comment>
<evidence type="ECO:0000256" key="2">
    <source>
        <dbReference type="ARBA" id="ARBA00022603"/>
    </source>
</evidence>
<dbReference type="OrthoDB" id="9772751at2"/>
<gene>
    <name evidence="6" type="ORF">AC812_13910</name>
</gene>
<evidence type="ECO:0000313" key="6">
    <source>
        <dbReference type="EMBL" id="KPL73875.1"/>
    </source>
</evidence>
<dbReference type="AlphaFoldDB" id="A0A0P6XG86"/>
<dbReference type="PANTHER" id="PTHR44307">
    <property type="entry name" value="PHOSPHOETHANOLAMINE METHYLTRANSFERASE"/>
    <property type="match status" value="1"/>
</dbReference>
<evidence type="ECO:0000259" key="5">
    <source>
        <dbReference type="Pfam" id="PF13847"/>
    </source>
</evidence>
<evidence type="ECO:0000256" key="4">
    <source>
        <dbReference type="ARBA" id="ARBA00025707"/>
    </source>
</evidence>
<proteinExistence type="predicted"/>
<accession>A0A0P6XG86</accession>
<dbReference type="InterPro" id="IPR025714">
    <property type="entry name" value="Methyltranfer_dom"/>
</dbReference>
<dbReference type="RefSeq" id="WP_061917571.1">
    <property type="nucleotide sequence ID" value="NZ_DF967971.1"/>
</dbReference>
<dbReference type="PANTHER" id="PTHR44307:SF2">
    <property type="entry name" value="PHOSPHOETHANOLAMINE METHYLTRANSFERASE ISOFORM X1"/>
    <property type="match status" value="1"/>
</dbReference>
<feature type="domain" description="Methyltransferase" evidence="5">
    <location>
        <begin position="38"/>
        <end position="147"/>
    </location>
</feature>
<dbReference type="CDD" id="cd02440">
    <property type="entry name" value="AdoMet_MTases"/>
    <property type="match status" value="1"/>
</dbReference>
<dbReference type="Gene3D" id="3.40.50.150">
    <property type="entry name" value="Vaccinia Virus protein VP39"/>
    <property type="match status" value="1"/>
</dbReference>
<sequence>MKYDYQETTKDLLKRIDIHSKFGSRNIDQWMLEILPLQKGQKILDVGCGAGKQCFSYYDHLNGEADILGVDVNQELLDEAKAENQRRNANIQFKELDFNKPFDLPENTYDLLSCCFAIYYAEDIPFTIREMHRVLKPGGVLFTSGPMPENKQLFYDIIREATQQPIPPMPGSSRYASEIYSTIKNTFSKTELHIFENPLTFETVEPFIEYTRASLSEDRRLWKSFFQDKEDFNRIMTQIEETATRRLEKDGKLVMTKVVGGILATK</sequence>
<evidence type="ECO:0000313" key="7">
    <source>
        <dbReference type="Proteomes" id="UP000050514"/>
    </source>
</evidence>
<dbReference type="Pfam" id="PF13847">
    <property type="entry name" value="Methyltransf_31"/>
    <property type="match status" value="1"/>
</dbReference>
<keyword evidence="2" id="KW-0489">Methyltransferase</keyword>
<dbReference type="GO" id="GO:0032259">
    <property type="term" value="P:methylation"/>
    <property type="evidence" value="ECO:0007669"/>
    <property type="project" value="UniProtKB-KW"/>
</dbReference>
<dbReference type="SUPFAM" id="SSF53335">
    <property type="entry name" value="S-adenosyl-L-methionine-dependent methyltransferases"/>
    <property type="match status" value="1"/>
</dbReference>
<name>A0A0P6XG86_9CHLR</name>
<protein>
    <recommendedName>
        <fullName evidence="5">Methyltransferase domain-containing protein</fullName>
    </recommendedName>
</protein>
<reference evidence="6 7" key="1">
    <citation type="submission" date="2015-07" db="EMBL/GenBank/DDBJ databases">
        <title>Draft genome of Bellilinea caldifistulae DSM 17877.</title>
        <authorList>
            <person name="Hemp J."/>
            <person name="Ward L.M."/>
            <person name="Pace L.A."/>
            <person name="Fischer W.W."/>
        </authorList>
    </citation>
    <scope>NUCLEOTIDE SEQUENCE [LARGE SCALE GENOMIC DNA]</scope>
    <source>
        <strain evidence="6 7">GOMI-1</strain>
    </source>
</reference>
<dbReference type="GO" id="GO:0000234">
    <property type="term" value="F:phosphoethanolamine N-methyltransferase activity"/>
    <property type="evidence" value="ECO:0007669"/>
    <property type="project" value="UniProtKB-EC"/>
</dbReference>
<organism evidence="6 7">
    <name type="scientific">Bellilinea caldifistulae</name>
    <dbReference type="NCBI Taxonomy" id="360411"/>
    <lineage>
        <taxon>Bacteria</taxon>
        <taxon>Bacillati</taxon>
        <taxon>Chloroflexota</taxon>
        <taxon>Anaerolineae</taxon>
        <taxon>Anaerolineales</taxon>
        <taxon>Anaerolineaceae</taxon>
        <taxon>Bellilinea</taxon>
    </lineage>
</organism>
<dbReference type="InterPro" id="IPR029063">
    <property type="entry name" value="SAM-dependent_MTases_sf"/>
</dbReference>
<dbReference type="Proteomes" id="UP000050514">
    <property type="component" value="Unassembled WGS sequence"/>
</dbReference>
<keyword evidence="7" id="KW-1185">Reference proteome</keyword>